<sequence>MVAYVDCDQLARRELGKYNHLMYSNCKKYKLIKSVCVEISAEKNKKR</sequence>
<dbReference type="AlphaFoldDB" id="Q8KU95"/>
<reference evidence="1" key="1">
    <citation type="journal article" date="2002" name="Nature">
        <title>Modulation of virulence within a pathogenicity island in vancomycin-resistant Enterococcus faecalis.</title>
        <authorList>
            <person name="Shankar N."/>
            <person name="Baghdayan A.S."/>
            <person name="Gilmore M.S."/>
        </authorList>
    </citation>
    <scope>NUCLEOTIDE SEQUENCE</scope>
</reference>
<proteinExistence type="predicted"/>
<protein>
    <submittedName>
        <fullName evidence="1">EF0064</fullName>
    </submittedName>
</protein>
<gene>
    <name evidence="1" type="primary">ef0064</name>
</gene>
<dbReference type="EMBL" id="AF454824">
    <property type="protein sequence ID" value="AAM75269.1"/>
    <property type="molecule type" value="Genomic_DNA"/>
</dbReference>
<name>Q8KU95_ENTFL</name>
<evidence type="ECO:0000313" key="1">
    <source>
        <dbReference type="EMBL" id="AAM75269.1"/>
    </source>
</evidence>
<organism evidence="1">
    <name type="scientific">Enterococcus faecalis</name>
    <name type="common">Streptococcus faecalis</name>
    <dbReference type="NCBI Taxonomy" id="1351"/>
    <lineage>
        <taxon>Bacteria</taxon>
        <taxon>Bacillati</taxon>
        <taxon>Bacillota</taxon>
        <taxon>Bacilli</taxon>
        <taxon>Lactobacillales</taxon>
        <taxon>Enterococcaceae</taxon>
        <taxon>Enterococcus</taxon>
    </lineage>
</organism>
<accession>Q8KU95</accession>